<keyword evidence="5" id="KW-0378">Hydrolase</keyword>
<accession>B3QRI6</accession>
<feature type="domain" description="CRISPR type III-associated protein" evidence="9">
    <location>
        <begin position="21"/>
        <end position="232"/>
    </location>
</feature>
<sequence>MSDPKQPKTIKLLGYVKIYGEIEAVTGLHIGGTADAIDKGGIDSPVIKNPITNEPYIPGSSLRGRMRSLLEKKNGKPLTEMTKGIWMEIYEDDKKEDAEDGNKKKAKDSEVCRVFGNAHTGLPSILIVRDALYTEETKNNGYIESDLPVTEAKMEIAVDRITAQALPRTIERVPSGARFDFSMVYRVQQDENHPNPTDTLEKDLKNILEALKDIEEFDGLGGNTARGHGQVKFHLKPLQVTVLEPKQQSSEILGENPDAKGFYDLKKMATKGAKVAGEFGPAPSKAPTT</sequence>
<dbReference type="GO" id="GO:0016787">
    <property type="term" value="F:hydrolase activity"/>
    <property type="evidence" value="ECO:0007669"/>
    <property type="project" value="UniProtKB-KW"/>
</dbReference>
<dbReference type="KEGG" id="cpc:Cpar_0080"/>
<dbReference type="STRING" id="517417.Cpar_0080"/>
<evidence type="ECO:0000313" key="10">
    <source>
        <dbReference type="EMBL" id="ACF10508.1"/>
    </source>
</evidence>
<keyword evidence="4" id="KW-0255">Endonuclease</keyword>
<dbReference type="EMBL" id="CP001099">
    <property type="protein sequence ID" value="ACF10508.1"/>
    <property type="molecule type" value="Genomic_DNA"/>
</dbReference>
<dbReference type="eggNOG" id="COG1337">
    <property type="taxonomic scope" value="Bacteria"/>
</dbReference>
<protein>
    <recommendedName>
        <fullName evidence="2">CRISPR system Cms endoribonuclease Csm3</fullName>
    </recommendedName>
    <alternativeName>
        <fullName evidence="8">CRISPR type III A-associated RAMP protein Csm3</fullName>
    </alternativeName>
</protein>
<evidence type="ECO:0000256" key="7">
    <source>
        <dbReference type="ARBA" id="ARBA00023118"/>
    </source>
</evidence>
<dbReference type="RefSeq" id="WP_012501343.1">
    <property type="nucleotide sequence ID" value="NC_011027.1"/>
</dbReference>
<dbReference type="GO" id="GO:0003723">
    <property type="term" value="F:RNA binding"/>
    <property type="evidence" value="ECO:0007669"/>
    <property type="project" value="UniProtKB-KW"/>
</dbReference>
<dbReference type="NCBIfam" id="TIGR02582">
    <property type="entry name" value="cas7_TM1809"/>
    <property type="match status" value="1"/>
</dbReference>
<dbReference type="PANTHER" id="PTHR35579:SF3">
    <property type="entry name" value="CRISPR SYSTEM CMS ENDORIBONUCLEASE CSM3"/>
    <property type="match status" value="1"/>
</dbReference>
<evidence type="ECO:0000259" key="9">
    <source>
        <dbReference type="Pfam" id="PF03787"/>
    </source>
</evidence>
<keyword evidence="7" id="KW-0051">Antiviral defense</keyword>
<keyword evidence="3" id="KW-0540">Nuclease</keyword>
<evidence type="ECO:0000313" key="11">
    <source>
        <dbReference type="Proteomes" id="UP000008811"/>
    </source>
</evidence>
<dbReference type="AlphaFoldDB" id="B3QRI6"/>
<name>B3QRI6_CHLP8</name>
<evidence type="ECO:0000256" key="1">
    <source>
        <dbReference type="ARBA" id="ARBA00006342"/>
    </source>
</evidence>
<dbReference type="HOGENOM" id="CLU_067743_0_0_10"/>
<dbReference type="Proteomes" id="UP000008811">
    <property type="component" value="Chromosome"/>
</dbReference>
<evidence type="ECO:0000256" key="3">
    <source>
        <dbReference type="ARBA" id="ARBA00022722"/>
    </source>
</evidence>
<dbReference type="OrthoDB" id="1063910at2"/>
<dbReference type="Pfam" id="PF03787">
    <property type="entry name" value="RAMPs"/>
    <property type="match status" value="1"/>
</dbReference>
<evidence type="ECO:0000256" key="6">
    <source>
        <dbReference type="ARBA" id="ARBA00022884"/>
    </source>
</evidence>
<dbReference type="PANTHER" id="PTHR35579">
    <property type="entry name" value="CRISPR SYSTEM CMS ENDORIBONUCLEASE CSM3"/>
    <property type="match status" value="1"/>
</dbReference>
<dbReference type="InterPro" id="IPR013412">
    <property type="entry name" value="CRISPR-assoc_RAMP_Csm3"/>
</dbReference>
<organism evidence="10 11">
    <name type="scientific">Chlorobaculum parvum (strain DSM 263 / NCIMB 8327)</name>
    <name type="common">Chlorobium vibrioforme subsp. thiosulfatophilum</name>
    <dbReference type="NCBI Taxonomy" id="517417"/>
    <lineage>
        <taxon>Bacteria</taxon>
        <taxon>Pseudomonadati</taxon>
        <taxon>Chlorobiota</taxon>
        <taxon>Chlorobiia</taxon>
        <taxon>Chlorobiales</taxon>
        <taxon>Chlorobiaceae</taxon>
        <taxon>Chlorobaculum</taxon>
    </lineage>
</organism>
<gene>
    <name evidence="10" type="ordered locus">Cpar_0080</name>
</gene>
<reference evidence="10" key="1">
    <citation type="submission" date="2008-06" db="EMBL/GenBank/DDBJ databases">
        <title>Complete sequence of Chlorobaculum parvum NCIB 8327.</title>
        <authorList>
            <consortium name="US DOE Joint Genome Institute"/>
            <person name="Lucas S."/>
            <person name="Copeland A."/>
            <person name="Lapidus A."/>
            <person name="Glavina del Rio T."/>
            <person name="Dalin E."/>
            <person name="Tice H."/>
            <person name="Bruce D."/>
            <person name="Goodwin L."/>
            <person name="Pitluck S."/>
            <person name="Schmutz J."/>
            <person name="Larimer F."/>
            <person name="Land M."/>
            <person name="Hauser L."/>
            <person name="Kyrpides N."/>
            <person name="Mikhailova N."/>
            <person name="Zhao F."/>
            <person name="Li T."/>
            <person name="Liu Z."/>
            <person name="Overmann J."/>
            <person name="Bryant D.A."/>
            <person name="Richardson P."/>
        </authorList>
    </citation>
    <scope>NUCLEOTIDE SEQUENCE [LARGE SCALE GENOMIC DNA]</scope>
    <source>
        <strain evidence="10">NCIB 8327</strain>
    </source>
</reference>
<evidence type="ECO:0000256" key="4">
    <source>
        <dbReference type="ARBA" id="ARBA00022759"/>
    </source>
</evidence>
<keyword evidence="6" id="KW-0694">RNA-binding</keyword>
<keyword evidence="11" id="KW-1185">Reference proteome</keyword>
<proteinExistence type="inferred from homology"/>
<evidence type="ECO:0000256" key="2">
    <source>
        <dbReference type="ARBA" id="ARBA00022150"/>
    </source>
</evidence>
<evidence type="ECO:0000256" key="8">
    <source>
        <dbReference type="ARBA" id="ARBA00033183"/>
    </source>
</evidence>
<dbReference type="GO" id="GO:0004519">
    <property type="term" value="F:endonuclease activity"/>
    <property type="evidence" value="ECO:0007669"/>
    <property type="project" value="UniProtKB-KW"/>
</dbReference>
<dbReference type="InterPro" id="IPR052216">
    <property type="entry name" value="CRISPR_Csm3_endoribonuclease"/>
</dbReference>
<comment type="similarity">
    <text evidence="1">Belongs to the CRISPR-associated Csm3 family.</text>
</comment>
<dbReference type="GO" id="GO:0051607">
    <property type="term" value="P:defense response to virus"/>
    <property type="evidence" value="ECO:0007669"/>
    <property type="project" value="UniProtKB-KW"/>
</dbReference>
<dbReference type="InterPro" id="IPR005537">
    <property type="entry name" value="RAMP_III_fam"/>
</dbReference>
<evidence type="ECO:0000256" key="5">
    <source>
        <dbReference type="ARBA" id="ARBA00022801"/>
    </source>
</evidence>